<protein>
    <submittedName>
        <fullName evidence="3">Uncharacterized protein</fullName>
    </submittedName>
</protein>
<proteinExistence type="predicted"/>
<gene>
    <name evidence="3" type="ORF">OJ996_17745</name>
</gene>
<keyword evidence="4" id="KW-1185">Reference proteome</keyword>
<dbReference type="RefSeq" id="WP_264514982.1">
    <property type="nucleotide sequence ID" value="NZ_JAPDDR010000009.1"/>
</dbReference>
<dbReference type="Proteomes" id="UP001165653">
    <property type="component" value="Unassembled WGS sequence"/>
</dbReference>
<accession>A0ABT3G6G3</accession>
<keyword evidence="2" id="KW-0732">Signal</keyword>
<evidence type="ECO:0000313" key="3">
    <source>
        <dbReference type="EMBL" id="MCW1915433.1"/>
    </source>
</evidence>
<evidence type="ECO:0000256" key="1">
    <source>
        <dbReference type="SAM" id="MobiDB-lite"/>
    </source>
</evidence>
<feature type="chain" id="PRO_5046940298" evidence="2">
    <location>
        <begin position="21"/>
        <end position="202"/>
    </location>
</feature>
<organism evidence="3 4">
    <name type="scientific">Luteolibacter rhizosphaerae</name>
    <dbReference type="NCBI Taxonomy" id="2989719"/>
    <lineage>
        <taxon>Bacteria</taxon>
        <taxon>Pseudomonadati</taxon>
        <taxon>Verrucomicrobiota</taxon>
        <taxon>Verrucomicrobiia</taxon>
        <taxon>Verrucomicrobiales</taxon>
        <taxon>Verrucomicrobiaceae</taxon>
        <taxon>Luteolibacter</taxon>
    </lineage>
</organism>
<feature type="region of interest" description="Disordered" evidence="1">
    <location>
        <begin position="130"/>
        <end position="202"/>
    </location>
</feature>
<feature type="compositionally biased region" description="Low complexity" evidence="1">
    <location>
        <begin position="154"/>
        <end position="188"/>
    </location>
</feature>
<reference evidence="3" key="1">
    <citation type="submission" date="2022-10" db="EMBL/GenBank/DDBJ databases">
        <title>Luteolibacter sp. GHJ8, whole genome shotgun sequencing project.</title>
        <authorList>
            <person name="Zhao G."/>
            <person name="Shen L."/>
        </authorList>
    </citation>
    <scope>NUCLEOTIDE SEQUENCE</scope>
    <source>
        <strain evidence="3">GHJ8</strain>
    </source>
</reference>
<evidence type="ECO:0000256" key="2">
    <source>
        <dbReference type="SAM" id="SignalP"/>
    </source>
</evidence>
<sequence>MKATLIHLLSAFLLIGLTSAEVPRKPSNASYAHLWNNSPFTSKPPVEKGPEAIEAFADWSLGGVSEVEGGYMVTLQHKKNAGETQVIRPSGTTKYYPDRMEDLAAGASGSFKVDRVEFGKSSWMDTVVHLSSGGRSGSVKFDEKTTTPKASAAPQQNNRQPNVQPGQQPNPTIQQQQAQPQQQQAQPPRVNRPRIPQPAPRR</sequence>
<feature type="signal peptide" evidence="2">
    <location>
        <begin position="1"/>
        <end position="20"/>
    </location>
</feature>
<evidence type="ECO:0000313" key="4">
    <source>
        <dbReference type="Proteomes" id="UP001165653"/>
    </source>
</evidence>
<comment type="caution">
    <text evidence="3">The sequence shown here is derived from an EMBL/GenBank/DDBJ whole genome shotgun (WGS) entry which is preliminary data.</text>
</comment>
<name>A0ABT3G6G3_9BACT</name>
<dbReference type="EMBL" id="JAPDDR010000009">
    <property type="protein sequence ID" value="MCW1915433.1"/>
    <property type="molecule type" value="Genomic_DNA"/>
</dbReference>